<sequence>MLQLSYDLGSLEEIDDCLQDAELKRHAARHRATLVQFFASRVDAGSIPDLHRKVTEYLPQAIVTGITTAGEIHEGESMLRRTVVVFSFFETAELQLLSYTCCPGQEQSVGRKLTDDILKEKSAAPIKGIQLYATTQRINAAGLLENMKRRLGPTFPVFGAGASSYDNNGEACVFAGEQGYEDGVVAVVFRGRELEIEAYPCLGWEPLSRAMTVTETESPMLVRTLDGVPAASVYEKYLGIQNDENFFNHMLEFPLMLSRDGAVLARVPMLRRSNGSLQLVADVYEGEEVRITYGNPKHIIAAAYDMQKKLARFRPQGVLVFSCYCRQVYLKDGLNLETAGFRDIAPSAGFYTYGEFYGRGEDLALHNATMVAVGMREGAVSDMPSKPVQDQVSFVESPPMEMKARLARFVGVVVEELEQANRELKELMQTDGLTGIYNRRKMDELLGDIFAFGEPGLPCSIVLLDIDWFKRINDTHGHLCGDEVLKRTASILRKHVRGKGEAGRWGGEEFLLLLPDTTSAAAEAFAERIRIEMEQTDFGEAARVTASFGVTTSIPGEAIRQLFKRADEALYSAKRAGRNRVVLH</sequence>
<reference evidence="1" key="1">
    <citation type="submission" date="2024-03" db="EMBL/GenBank/DDBJ databases">
        <title>Whole genome sequecning of epiphytes from Marcgravia umbellata leaves.</title>
        <authorList>
            <person name="Kumar G."/>
            <person name="Savka M.A."/>
        </authorList>
    </citation>
    <scope>NUCLEOTIDE SEQUENCE</scope>
    <source>
        <strain evidence="1">RIT_BL5</strain>
    </source>
</reference>
<keyword evidence="2" id="KW-1185">Reference proteome</keyword>
<name>A0ACC6PJQ8_9BACL</name>
<evidence type="ECO:0000313" key="1">
    <source>
        <dbReference type="EMBL" id="MEJ8307168.1"/>
    </source>
</evidence>
<organism evidence="1 2">
    <name type="scientific">Saccharibacillus sacchari</name>
    <dbReference type="NCBI Taxonomy" id="456493"/>
    <lineage>
        <taxon>Bacteria</taxon>
        <taxon>Bacillati</taxon>
        <taxon>Bacillota</taxon>
        <taxon>Bacilli</taxon>
        <taxon>Bacillales</taxon>
        <taxon>Paenibacillaceae</taxon>
        <taxon>Saccharibacillus</taxon>
    </lineage>
</organism>
<evidence type="ECO:0000313" key="2">
    <source>
        <dbReference type="Proteomes" id="UP001380953"/>
    </source>
</evidence>
<proteinExistence type="predicted"/>
<comment type="caution">
    <text evidence="1">The sequence shown here is derived from an EMBL/GenBank/DDBJ whole genome shotgun (WGS) entry which is preliminary data.</text>
</comment>
<protein>
    <submittedName>
        <fullName evidence="1">GGDEF domain-containing protein</fullName>
    </submittedName>
</protein>
<dbReference type="Proteomes" id="UP001380953">
    <property type="component" value="Unassembled WGS sequence"/>
</dbReference>
<accession>A0ACC6PJQ8</accession>
<dbReference type="EMBL" id="JBBKAR010000061">
    <property type="protein sequence ID" value="MEJ8307168.1"/>
    <property type="molecule type" value="Genomic_DNA"/>
</dbReference>
<gene>
    <name evidence="1" type="ORF">WKI47_24935</name>
</gene>